<dbReference type="RefSeq" id="WP_251609756.1">
    <property type="nucleotide sequence ID" value="NZ_JAMQJY010000002.1"/>
</dbReference>
<dbReference type="Proteomes" id="UP001203665">
    <property type="component" value="Unassembled WGS sequence"/>
</dbReference>
<dbReference type="EMBL" id="JAMQJY010000002">
    <property type="protein sequence ID" value="MCM2676759.1"/>
    <property type="molecule type" value="Genomic_DNA"/>
</dbReference>
<accession>A0ABT0XLH3</accession>
<proteinExistence type="predicted"/>
<comment type="caution">
    <text evidence="1">The sequence shown here is derived from an EMBL/GenBank/DDBJ whole genome shotgun (WGS) entry which is preliminary data.</text>
</comment>
<name>A0ABT0XLH3_9BACI</name>
<gene>
    <name evidence="1" type="ORF">NDM98_15785</name>
</gene>
<evidence type="ECO:0000313" key="1">
    <source>
        <dbReference type="EMBL" id="MCM2676759.1"/>
    </source>
</evidence>
<organism evidence="1 2">
    <name type="scientific">Alkalicoccobacillus plakortidis</name>
    <dbReference type="NCBI Taxonomy" id="444060"/>
    <lineage>
        <taxon>Bacteria</taxon>
        <taxon>Bacillati</taxon>
        <taxon>Bacillota</taxon>
        <taxon>Bacilli</taxon>
        <taxon>Bacillales</taxon>
        <taxon>Bacillaceae</taxon>
        <taxon>Alkalicoccobacillus</taxon>
    </lineage>
</organism>
<reference evidence="1" key="1">
    <citation type="submission" date="2022-06" db="EMBL/GenBank/DDBJ databases">
        <title>Alkalicoccobacillus porphyridii sp. nov., isolated from a marine red alga, Porphyridium purpureum and reclassification of Shouchella plakortidis and Shouchella gibsonii as Alkalicoccobacillus plakortidis comb. nov. and Alkalicoccobacillus gibsonii comb. nov.</title>
        <authorList>
            <person name="Kim K.H."/>
            <person name="Lee J.K."/>
            <person name="Han D.M."/>
            <person name="Baek J.H."/>
            <person name="Jeon C.O."/>
        </authorList>
    </citation>
    <scope>NUCLEOTIDE SEQUENCE</scope>
    <source>
        <strain evidence="1">DSM 19153</strain>
    </source>
</reference>
<sequence length="102" mass="12211">MDQSIRVFIEYKISEDAKQLYEKQMSILLDALSQEGAYNIEWFEAYDQPLLYVEMFEATTFSHYQRLKELRQTKNHPIFSELDNYIEGGLAKFHCWAFVKKT</sequence>
<keyword evidence="2" id="KW-1185">Reference proteome</keyword>
<evidence type="ECO:0000313" key="2">
    <source>
        <dbReference type="Proteomes" id="UP001203665"/>
    </source>
</evidence>
<protein>
    <submittedName>
        <fullName evidence="1">MFS transporter</fullName>
    </submittedName>
</protein>